<dbReference type="Proteomes" id="UP000216538">
    <property type="component" value="Unassembled WGS sequence"/>
</dbReference>
<comment type="caution">
    <text evidence="2">The sequence shown here is derived from an EMBL/GenBank/DDBJ whole genome shotgun (WGS) entry which is preliminary data.</text>
</comment>
<organism evidence="2 3">
    <name type="scientific">Vreelandella boliviensis LC1</name>
    <dbReference type="NCBI Taxonomy" id="1072583"/>
    <lineage>
        <taxon>Bacteria</taxon>
        <taxon>Pseudomonadati</taxon>
        <taxon>Pseudomonadota</taxon>
        <taxon>Gammaproteobacteria</taxon>
        <taxon>Oceanospirillales</taxon>
        <taxon>Halomonadaceae</taxon>
        <taxon>Vreelandella</taxon>
    </lineage>
</organism>
<gene>
    <name evidence="2" type="ORF">CE457_18745</name>
</gene>
<keyword evidence="3" id="KW-1185">Reference proteome</keyword>
<dbReference type="RefSeq" id="WP_040481765.1">
    <property type="nucleotide sequence ID" value="NZ_JH393261.1"/>
</dbReference>
<evidence type="ECO:0000256" key="1">
    <source>
        <dbReference type="SAM" id="Phobius"/>
    </source>
</evidence>
<dbReference type="EMBL" id="NPEY01000023">
    <property type="protein sequence ID" value="OZT72571.1"/>
    <property type="molecule type" value="Genomic_DNA"/>
</dbReference>
<reference evidence="2 3" key="1">
    <citation type="submission" date="2017-07" db="EMBL/GenBank/DDBJ databases">
        <title>Shotgun whole genome sequences of three halophilic bacterial isolates.</title>
        <authorList>
            <person name="Pozzo T."/>
            <person name="Higdon S.M."/>
            <person name="Quillaguaman J."/>
        </authorList>
    </citation>
    <scope>NUCLEOTIDE SEQUENCE [LARGE SCALE GENOMIC DNA]</scope>
    <source>
        <strain evidence="2 3">LC1</strain>
    </source>
</reference>
<keyword evidence="1" id="KW-0472">Membrane</keyword>
<keyword evidence="1" id="KW-1133">Transmembrane helix</keyword>
<keyword evidence="1" id="KW-0812">Transmembrane</keyword>
<accession>A0ABX4G9W6</accession>
<feature type="transmembrane region" description="Helical" evidence="1">
    <location>
        <begin position="6"/>
        <end position="24"/>
    </location>
</feature>
<sequence length="135" mass="14744">MFGDLAVGSVTGIFSGGYTGFVIARYTKFRDLRDEALRIVRGIEYVADSANLVTKITGYDSRRMSLIISDLLGSKHKESGSIISGLDKKIVRTVLKAEASGVLIDEVFKADSQAQEEIRKTTPSFLALLSLTPRI</sequence>
<name>A0ABX4G9W6_9GAMM</name>
<evidence type="ECO:0000313" key="2">
    <source>
        <dbReference type="EMBL" id="OZT72571.1"/>
    </source>
</evidence>
<proteinExistence type="predicted"/>
<evidence type="ECO:0000313" key="3">
    <source>
        <dbReference type="Proteomes" id="UP000216538"/>
    </source>
</evidence>
<protein>
    <submittedName>
        <fullName evidence="2">Uncharacterized protein</fullName>
    </submittedName>
</protein>